<keyword evidence="2" id="KW-1185">Reference proteome</keyword>
<dbReference type="EMBL" id="CM047899">
    <property type="protein sequence ID" value="KAJ0101009.1"/>
    <property type="molecule type" value="Genomic_DNA"/>
</dbReference>
<proteinExistence type="predicted"/>
<evidence type="ECO:0000313" key="1">
    <source>
        <dbReference type="EMBL" id="KAJ0101009.1"/>
    </source>
</evidence>
<sequence>MADIAVSAALALVEDVLSFIGEEVKPNKDVCGDVQDVKSMLKNIESYIKDMDRRKETTETLKNQISEVRELAYDMEDVVLEFKYHVSDICYSNRLSKFVHNAIEGVKRPSELHKISSTIEGIKKTMETVIGNMRINTNIPHEEGTSHHSGVGDGDHAIHQIHNEDEMMGFEEEKKRLHRLIYEDSSCMMKISVVGTGGTGKTFLVKTVCESKKVLAFGKYDCHAWIHVSQTFKIDEVLRSMLKQFRGGGRSSPSFHLERI</sequence>
<gene>
    <name evidence="1" type="ORF">Patl1_05196</name>
</gene>
<reference evidence="2" key="1">
    <citation type="journal article" date="2023" name="G3 (Bethesda)">
        <title>Genome assembly and association tests identify interacting loci associated with vigor, precocity, and sex in interspecific pistachio rootstocks.</title>
        <authorList>
            <person name="Palmer W."/>
            <person name="Jacygrad E."/>
            <person name="Sagayaradj S."/>
            <person name="Cavanaugh K."/>
            <person name="Han R."/>
            <person name="Bertier L."/>
            <person name="Beede B."/>
            <person name="Kafkas S."/>
            <person name="Golino D."/>
            <person name="Preece J."/>
            <person name="Michelmore R."/>
        </authorList>
    </citation>
    <scope>NUCLEOTIDE SEQUENCE [LARGE SCALE GENOMIC DNA]</scope>
</reference>
<dbReference type="Proteomes" id="UP001164250">
    <property type="component" value="Chromosome 3"/>
</dbReference>
<accession>A0ACC1BPT3</accession>
<organism evidence="1 2">
    <name type="scientific">Pistacia atlantica</name>
    <dbReference type="NCBI Taxonomy" id="434234"/>
    <lineage>
        <taxon>Eukaryota</taxon>
        <taxon>Viridiplantae</taxon>
        <taxon>Streptophyta</taxon>
        <taxon>Embryophyta</taxon>
        <taxon>Tracheophyta</taxon>
        <taxon>Spermatophyta</taxon>
        <taxon>Magnoliopsida</taxon>
        <taxon>eudicotyledons</taxon>
        <taxon>Gunneridae</taxon>
        <taxon>Pentapetalae</taxon>
        <taxon>rosids</taxon>
        <taxon>malvids</taxon>
        <taxon>Sapindales</taxon>
        <taxon>Anacardiaceae</taxon>
        <taxon>Pistacia</taxon>
    </lineage>
</organism>
<comment type="caution">
    <text evidence="1">The sequence shown here is derived from an EMBL/GenBank/DDBJ whole genome shotgun (WGS) entry which is preliminary data.</text>
</comment>
<protein>
    <submittedName>
        <fullName evidence="1">Uncharacterized protein</fullName>
    </submittedName>
</protein>
<evidence type="ECO:0000313" key="2">
    <source>
        <dbReference type="Proteomes" id="UP001164250"/>
    </source>
</evidence>
<name>A0ACC1BPT3_9ROSI</name>